<dbReference type="InterPro" id="IPR034136">
    <property type="entry name" value="TOPRIM_Topo6A/Spo11"/>
</dbReference>
<evidence type="ECO:0000256" key="8">
    <source>
        <dbReference type="ARBA" id="ARBA00023125"/>
    </source>
</evidence>
<protein>
    <recommendedName>
        <fullName evidence="4">DNA topoisomerase (ATP-hydrolyzing)</fullName>
        <ecNumber evidence="4">5.6.2.2</ecNumber>
    </recommendedName>
</protein>
<feature type="region of interest" description="Disordered" evidence="11">
    <location>
        <begin position="1"/>
        <end position="23"/>
    </location>
</feature>
<dbReference type="InterPro" id="IPR036388">
    <property type="entry name" value="WH-like_DNA-bd_sf"/>
</dbReference>
<proteinExistence type="inferred from homology"/>
<dbReference type="Gene3D" id="1.10.10.10">
    <property type="entry name" value="Winged helix-like DNA-binding domain superfamily/Winged helix DNA-binding domain"/>
    <property type="match status" value="1"/>
</dbReference>
<keyword evidence="14" id="KW-1185">Reference proteome</keyword>
<dbReference type="AlphaFoldDB" id="A0A7E4ZZ65"/>
<evidence type="ECO:0000256" key="3">
    <source>
        <dbReference type="ARBA" id="ARBA00006559"/>
    </source>
</evidence>
<feature type="domain" description="Spo11/DNA topoisomerase VI subunit A N-terminal" evidence="12">
    <location>
        <begin position="223"/>
        <end position="281"/>
    </location>
</feature>
<dbReference type="CDD" id="cd00223">
    <property type="entry name" value="TOPRIM_TopoIIB_SPO"/>
    <property type="match status" value="1"/>
</dbReference>
<evidence type="ECO:0000313" key="14">
    <source>
        <dbReference type="Proteomes" id="UP000492821"/>
    </source>
</evidence>
<dbReference type="GO" id="GO:0042138">
    <property type="term" value="P:meiotic DNA double-strand break formation"/>
    <property type="evidence" value="ECO:0007669"/>
    <property type="project" value="TreeGrafter"/>
</dbReference>
<keyword evidence="7 10" id="KW-0799">Topoisomerase</keyword>
<keyword evidence="6" id="KW-0460">Magnesium</keyword>
<dbReference type="PANTHER" id="PTHR10848:SF0">
    <property type="entry name" value="MEIOTIC RECOMBINATION PROTEIN SPO11"/>
    <property type="match status" value="1"/>
</dbReference>
<dbReference type="InterPro" id="IPR002815">
    <property type="entry name" value="Spo11/TopoVI_A"/>
</dbReference>
<feature type="domain" description="Topoisomerase 6 subunit A/Spo11 TOPRIM" evidence="13">
    <location>
        <begin position="326"/>
        <end position="497"/>
    </location>
</feature>
<keyword evidence="5" id="KW-0479">Metal-binding</keyword>
<comment type="catalytic activity">
    <reaction evidence="1 10">
        <text>ATP-dependent breakage, passage and rejoining of double-stranded DNA.</text>
        <dbReference type="EC" id="5.6.2.2"/>
    </reaction>
</comment>
<evidence type="ECO:0000256" key="11">
    <source>
        <dbReference type="SAM" id="MobiDB-lite"/>
    </source>
</evidence>
<dbReference type="InterPro" id="IPR036078">
    <property type="entry name" value="Spo11/TopoVI_A_sf"/>
</dbReference>
<evidence type="ECO:0000259" key="13">
    <source>
        <dbReference type="Pfam" id="PF21180"/>
    </source>
</evidence>
<evidence type="ECO:0000256" key="5">
    <source>
        <dbReference type="ARBA" id="ARBA00022723"/>
    </source>
</evidence>
<evidence type="ECO:0000256" key="1">
    <source>
        <dbReference type="ARBA" id="ARBA00000185"/>
    </source>
</evidence>
<dbReference type="PROSITE" id="PS52041">
    <property type="entry name" value="TOPO_IIB"/>
    <property type="match status" value="1"/>
</dbReference>
<dbReference type="WBParaSite" id="Pan_g4242.t1">
    <property type="protein sequence ID" value="Pan_g4242.t1"/>
    <property type="gene ID" value="Pan_g4242"/>
</dbReference>
<evidence type="ECO:0000256" key="10">
    <source>
        <dbReference type="PROSITE-ProRule" id="PRU01385"/>
    </source>
</evidence>
<feature type="compositionally biased region" description="Polar residues" evidence="11">
    <location>
        <begin position="62"/>
        <end position="78"/>
    </location>
</feature>
<dbReference type="GO" id="GO:0000706">
    <property type="term" value="P:meiotic DNA double-strand break processing"/>
    <property type="evidence" value="ECO:0007669"/>
    <property type="project" value="TreeGrafter"/>
</dbReference>
<dbReference type="PANTHER" id="PTHR10848">
    <property type="entry name" value="MEIOTIC RECOMBINATION PROTEIN SPO11"/>
    <property type="match status" value="1"/>
</dbReference>
<feature type="compositionally biased region" description="Polar residues" evidence="11">
    <location>
        <begin position="85"/>
        <end position="113"/>
    </location>
</feature>
<evidence type="ECO:0000256" key="7">
    <source>
        <dbReference type="ARBA" id="ARBA00023029"/>
    </source>
</evidence>
<dbReference type="GO" id="GO:0046872">
    <property type="term" value="F:metal ion binding"/>
    <property type="evidence" value="ECO:0007669"/>
    <property type="project" value="UniProtKB-KW"/>
</dbReference>
<dbReference type="Pfam" id="PF21180">
    <property type="entry name" value="TOP6A-Spo11_Toprim"/>
    <property type="match status" value="1"/>
</dbReference>
<dbReference type="GO" id="GO:0007131">
    <property type="term" value="P:reciprocal meiotic recombination"/>
    <property type="evidence" value="ECO:0007669"/>
    <property type="project" value="TreeGrafter"/>
</dbReference>
<dbReference type="SUPFAM" id="SSF56726">
    <property type="entry name" value="DNA topoisomerase IV, alpha subunit"/>
    <property type="match status" value="1"/>
</dbReference>
<evidence type="ECO:0000256" key="4">
    <source>
        <dbReference type="ARBA" id="ARBA00012895"/>
    </source>
</evidence>
<reference evidence="15" key="2">
    <citation type="submission" date="2020-10" db="UniProtKB">
        <authorList>
            <consortium name="WormBaseParasite"/>
        </authorList>
    </citation>
    <scope>IDENTIFICATION</scope>
</reference>
<keyword evidence="8 10" id="KW-0238">DNA-binding</keyword>
<comment type="cofactor">
    <cofactor evidence="2">
        <name>Mg(2+)</name>
        <dbReference type="ChEBI" id="CHEBI:18420"/>
    </cofactor>
</comment>
<evidence type="ECO:0000259" key="12">
    <source>
        <dbReference type="Pfam" id="PF04406"/>
    </source>
</evidence>
<dbReference type="PRINTS" id="PR01550">
    <property type="entry name" value="TOP6AFAMILY"/>
</dbReference>
<keyword evidence="9 10" id="KW-0413">Isomerase</keyword>
<evidence type="ECO:0000256" key="2">
    <source>
        <dbReference type="ARBA" id="ARBA00001946"/>
    </source>
</evidence>
<dbReference type="GO" id="GO:0003918">
    <property type="term" value="F:DNA topoisomerase type II (double strand cut, ATP-hydrolyzing) activity"/>
    <property type="evidence" value="ECO:0007669"/>
    <property type="project" value="UniProtKB-UniRule"/>
</dbReference>
<sequence length="528" mass="59860">MSKPFLTTDFFKDEDDSDDDALTNALSQPQSALGDDFFASLASPARQSRSPTAEIASPDPQPCSSTDRFVSSSQQPSTFAGFGNNRPQVGFSSQRAVPSQPSQRFGTQKSTNAFTQPTVEEILERFDDAHPCFGFDNELPPYIDPAPTQLENLVLQQHLPERSQIILSRIRDAILNLSVEATETRNPKMLYLKYNLYSKKKSRIPAKKEQRMGSRLNAMRPLASKVRLLELIQKMILTRSHATKRDLFYKHKSLFGTQNYVDRLVTDICNFLDATRDELFILSCSRGSVMGPLTLCTSTGIINCEPTPTSIANNFSYAAMRTTADYVLIVEKDTIFQRLIDENFFDHFPRVVLVTGRGFPDFATRQFLKRVHDDLRLPMYTFMDCDPHGLHIAMTYKYGSASKKVQIEGGDDAVTLKNLQHIGLLPSQMNDLLGPLQRLPFNRTDFNKIHMVIDRSKEVGDTSMLYEAETLAQCREKVELEALHAHSPHFIIDYLLQRQNEFPMILNFDVIEKSTPALAKMYEVEVNL</sequence>
<reference evidence="14" key="1">
    <citation type="journal article" date="2013" name="Genetics">
        <title>The draft genome and transcriptome of Panagrellus redivivus are shaped by the harsh demands of a free-living lifestyle.</title>
        <authorList>
            <person name="Srinivasan J."/>
            <person name="Dillman A.R."/>
            <person name="Macchietto M.G."/>
            <person name="Heikkinen L."/>
            <person name="Lakso M."/>
            <person name="Fracchia K.M."/>
            <person name="Antoshechkin I."/>
            <person name="Mortazavi A."/>
            <person name="Wong G."/>
            <person name="Sternberg P.W."/>
        </authorList>
    </citation>
    <scope>NUCLEOTIDE SEQUENCE [LARGE SCALE GENOMIC DNA]</scope>
    <source>
        <strain evidence="14">MT8872</strain>
    </source>
</reference>
<comment type="similarity">
    <text evidence="3 10">Belongs to the TOP6A family.</text>
</comment>
<feature type="region of interest" description="Disordered" evidence="11">
    <location>
        <begin position="42"/>
        <end position="113"/>
    </location>
</feature>
<organism evidence="14 15">
    <name type="scientific">Panagrellus redivivus</name>
    <name type="common">Microworm</name>
    <dbReference type="NCBI Taxonomy" id="6233"/>
    <lineage>
        <taxon>Eukaryota</taxon>
        <taxon>Metazoa</taxon>
        <taxon>Ecdysozoa</taxon>
        <taxon>Nematoda</taxon>
        <taxon>Chromadorea</taxon>
        <taxon>Rhabditida</taxon>
        <taxon>Tylenchina</taxon>
        <taxon>Panagrolaimomorpha</taxon>
        <taxon>Panagrolaimoidea</taxon>
        <taxon>Panagrolaimidae</taxon>
        <taxon>Panagrellus</taxon>
    </lineage>
</organism>
<dbReference type="Proteomes" id="UP000492821">
    <property type="component" value="Unassembled WGS sequence"/>
</dbReference>
<dbReference type="GO" id="GO:0003677">
    <property type="term" value="F:DNA binding"/>
    <property type="evidence" value="ECO:0007669"/>
    <property type="project" value="UniProtKB-UniRule"/>
</dbReference>
<dbReference type="Pfam" id="PF04406">
    <property type="entry name" value="TP6A_N"/>
    <property type="match status" value="1"/>
</dbReference>
<feature type="active site" description="O-(5'-phospho-DNA)-tyrosine intermediate" evidence="10">
    <location>
        <position position="249"/>
    </location>
</feature>
<dbReference type="InterPro" id="IPR013049">
    <property type="entry name" value="Spo11/TopoVI_A_N"/>
</dbReference>
<name>A0A7E4ZZ65_PANRE</name>
<evidence type="ECO:0000313" key="15">
    <source>
        <dbReference type="WBParaSite" id="Pan_g4242.t1"/>
    </source>
</evidence>
<accession>A0A7E4ZZ65</accession>
<dbReference type="GO" id="GO:0005524">
    <property type="term" value="F:ATP binding"/>
    <property type="evidence" value="ECO:0007669"/>
    <property type="project" value="InterPro"/>
</dbReference>
<dbReference type="Gene3D" id="3.40.1360.10">
    <property type="match status" value="1"/>
</dbReference>
<feature type="compositionally biased region" description="Acidic residues" evidence="11">
    <location>
        <begin position="12"/>
        <end position="21"/>
    </location>
</feature>
<dbReference type="GO" id="GO:0000228">
    <property type="term" value="C:nuclear chromosome"/>
    <property type="evidence" value="ECO:0007669"/>
    <property type="project" value="TreeGrafter"/>
</dbReference>
<evidence type="ECO:0000256" key="9">
    <source>
        <dbReference type="ARBA" id="ARBA00023235"/>
    </source>
</evidence>
<dbReference type="EC" id="5.6.2.2" evidence="4"/>
<evidence type="ECO:0000256" key="6">
    <source>
        <dbReference type="ARBA" id="ARBA00022842"/>
    </source>
</evidence>